<accession>A0A0E9NHP7</accession>
<dbReference type="SMART" id="SM00220">
    <property type="entry name" value="S_TKc"/>
    <property type="match status" value="1"/>
</dbReference>
<dbReference type="Gene3D" id="1.10.510.10">
    <property type="entry name" value="Transferase(Phosphotransferase) domain 1"/>
    <property type="match status" value="1"/>
</dbReference>
<dbReference type="InterPro" id="IPR011009">
    <property type="entry name" value="Kinase-like_dom_sf"/>
</dbReference>
<dbReference type="Gene3D" id="3.30.200.20">
    <property type="entry name" value="Phosphorylase Kinase, domain 1"/>
    <property type="match status" value="1"/>
</dbReference>
<dbReference type="InterPro" id="IPR000719">
    <property type="entry name" value="Prot_kinase_dom"/>
</dbReference>
<dbReference type="AlphaFoldDB" id="A0A0E9NHP7"/>
<dbReference type="InterPro" id="IPR051177">
    <property type="entry name" value="CIK-Related_Protein"/>
</dbReference>
<dbReference type="Pfam" id="PF00069">
    <property type="entry name" value="Pkinase"/>
    <property type="match status" value="1"/>
</dbReference>
<feature type="compositionally biased region" description="Pro residues" evidence="1">
    <location>
        <begin position="695"/>
        <end position="706"/>
    </location>
</feature>
<dbReference type="PANTHER" id="PTHR12984:SF6">
    <property type="entry name" value="SCY1-LIKE PROTEIN 2"/>
    <property type="match status" value="1"/>
</dbReference>
<feature type="region of interest" description="Disordered" evidence="1">
    <location>
        <begin position="639"/>
        <end position="832"/>
    </location>
</feature>
<comment type="caution">
    <text evidence="3">The sequence shown here is derived from an EMBL/GenBank/DDBJ whole genome shotgun (WGS) entry which is preliminary data.</text>
</comment>
<feature type="compositionally biased region" description="Polar residues" evidence="1">
    <location>
        <begin position="708"/>
        <end position="732"/>
    </location>
</feature>
<dbReference type="SUPFAM" id="SSF56112">
    <property type="entry name" value="Protein kinase-like (PK-like)"/>
    <property type="match status" value="1"/>
</dbReference>
<dbReference type="RefSeq" id="XP_019027149.1">
    <property type="nucleotide sequence ID" value="XM_019168702.1"/>
</dbReference>
<dbReference type="CDD" id="cd14011">
    <property type="entry name" value="PK_SCY1_like"/>
    <property type="match status" value="1"/>
</dbReference>
<dbReference type="InterPro" id="IPR011989">
    <property type="entry name" value="ARM-like"/>
</dbReference>
<reference evidence="3 4" key="1">
    <citation type="journal article" date="2011" name="J. Gen. Appl. Microbiol.">
        <title>Draft genome sequencing of the enigmatic yeast Saitoella complicata.</title>
        <authorList>
            <person name="Nishida H."/>
            <person name="Hamamoto M."/>
            <person name="Sugiyama J."/>
        </authorList>
    </citation>
    <scope>NUCLEOTIDE SEQUENCE [LARGE SCALE GENOMIC DNA]</scope>
    <source>
        <strain evidence="3 4">NRRL Y-17804</strain>
    </source>
</reference>
<dbReference type="PROSITE" id="PS50011">
    <property type="entry name" value="PROTEIN_KINASE_DOM"/>
    <property type="match status" value="1"/>
</dbReference>
<dbReference type="OMA" id="MAHKCIP"/>
<feature type="compositionally biased region" description="Pro residues" evidence="1">
    <location>
        <begin position="799"/>
        <end position="818"/>
    </location>
</feature>
<evidence type="ECO:0000313" key="4">
    <source>
        <dbReference type="Proteomes" id="UP000033140"/>
    </source>
</evidence>
<evidence type="ECO:0000256" key="1">
    <source>
        <dbReference type="SAM" id="MobiDB-lite"/>
    </source>
</evidence>
<dbReference type="Gene3D" id="1.25.10.10">
    <property type="entry name" value="Leucine-rich Repeat Variant"/>
    <property type="match status" value="1"/>
</dbReference>
<dbReference type="GO" id="GO:0004672">
    <property type="term" value="F:protein kinase activity"/>
    <property type="evidence" value="ECO:0007669"/>
    <property type="project" value="InterPro"/>
</dbReference>
<dbReference type="GO" id="GO:0005524">
    <property type="term" value="F:ATP binding"/>
    <property type="evidence" value="ECO:0007669"/>
    <property type="project" value="InterPro"/>
</dbReference>
<dbReference type="OrthoDB" id="79687at2759"/>
<dbReference type="STRING" id="698492.A0A0E9NHP7"/>
<dbReference type="SUPFAM" id="SSF48371">
    <property type="entry name" value="ARM repeat"/>
    <property type="match status" value="1"/>
</dbReference>
<evidence type="ECO:0000313" key="3">
    <source>
        <dbReference type="EMBL" id="GAO49382.1"/>
    </source>
</evidence>
<keyword evidence="4" id="KW-1185">Reference proteome</keyword>
<dbReference type="InterPro" id="IPR016024">
    <property type="entry name" value="ARM-type_fold"/>
</dbReference>
<feature type="compositionally biased region" description="Pro residues" evidence="1">
    <location>
        <begin position="656"/>
        <end position="667"/>
    </location>
</feature>
<organism evidence="3 4">
    <name type="scientific">Saitoella complicata (strain BCRC 22490 / CBS 7301 / JCM 7358 / NBRC 10748 / NRRL Y-17804)</name>
    <dbReference type="NCBI Taxonomy" id="698492"/>
    <lineage>
        <taxon>Eukaryota</taxon>
        <taxon>Fungi</taxon>
        <taxon>Dikarya</taxon>
        <taxon>Ascomycota</taxon>
        <taxon>Taphrinomycotina</taxon>
        <taxon>Taphrinomycotina incertae sedis</taxon>
        <taxon>Saitoella</taxon>
    </lineage>
</organism>
<reference evidence="3 4" key="2">
    <citation type="journal article" date="2014" name="J. Gen. Appl. Microbiol.">
        <title>The early diverging ascomycetous budding yeast Saitoella complicata has three histone deacetylases belonging to the Clr6, Hos2, and Rpd3 lineages.</title>
        <authorList>
            <person name="Nishida H."/>
            <person name="Matsumoto T."/>
            <person name="Kondo S."/>
            <person name="Hamamoto M."/>
            <person name="Yoshikawa H."/>
        </authorList>
    </citation>
    <scope>NUCLEOTIDE SEQUENCE [LARGE SCALE GENOMIC DNA]</scope>
    <source>
        <strain evidence="3 4">NRRL Y-17804</strain>
    </source>
</reference>
<dbReference type="PANTHER" id="PTHR12984">
    <property type="entry name" value="SCY1-RELATED S/T PROTEIN KINASE-LIKE"/>
    <property type="match status" value="1"/>
</dbReference>
<gene>
    <name evidence="3" type="ORF">G7K_3532-t1</name>
</gene>
<dbReference type="EMBL" id="BACD03000022">
    <property type="protein sequence ID" value="GAO49382.1"/>
    <property type="molecule type" value="Genomic_DNA"/>
</dbReference>
<proteinExistence type="predicted"/>
<sequence length="832" mass="91498">MFSNALKALSGGNIHKSYSVDSTPAFVSGPWKVYDATKRSNKQAVSVFVFEKKNLEAPLQKPSPLVQARYAQIYEQLKREASSLSRLRHPSILEVAEPVEETAKTLVFATERVTASLATLTGKKDEDSFGRKGTRTSRPQETEVDELEIQKGLLQVAKGLSFLHEQAGILHSNLIPEAIYVNAKGDWKISGLGFSISFRDAKPQYDYPEYDPRLPKNVQRDIDFAAPEFVIEEQVDPLSDMFSLGCLIVAMHNRGASPVRADHNTHAYRKIVERLDRLEWGQVPSYITYVLPQLLTRRPVNRLSASAFQSSKFFDNILMNTIRFLEAFPEKSDHEKASFMRGLLRVLPQFPDRVLQRKVLPSLLEETKDHPLLHLTIPNIYLIITKTPQSDFSAKVLPKLKTIFLVKDQPQATVAMLEGLHVVKEKATAKEFKEDVMPLIYAALESGVHYVQDKALNVIGEIAADLDFTTIKSRLFPKVADVFTKTSMLSVQVTALETFLIIVKHVDKYLVTEKILPLLQTVKTKEPAVLIAALAVYEESGKMLDLEVIAAQVLPRLWELSLTPLLNLQQFKTFMKVIKDLSSRIEEEHGRKLADLGSVSEPINSSTAVKGPAGGAADEGPIDFETLVLGGNGVSQPKLLTNSMGNGSMGFGAPMEPVPSNPFPSSQPPAIRAAPPKSTSPAPTFSWSTPVSPQARPPPAPAPQQPPTGLSSFPVMQSTPQASYQQPPTNYFQSQPVQPVQPPQPRQPSNTAGSAIDWSAAMRKPAQPIPPPPQNKTFGWSTQNNNAVANSSMSSFPSIMPPPRNGPSTPSIPPPPKPSNGMGSLDAYKPLL</sequence>
<evidence type="ECO:0000259" key="2">
    <source>
        <dbReference type="PROSITE" id="PS50011"/>
    </source>
</evidence>
<feature type="domain" description="Protein kinase" evidence="2">
    <location>
        <begin position="3"/>
        <end position="314"/>
    </location>
</feature>
<protein>
    <recommendedName>
        <fullName evidence="2">Protein kinase domain-containing protein</fullName>
    </recommendedName>
</protein>
<reference evidence="3 4" key="3">
    <citation type="journal article" date="2015" name="Genome Announc.">
        <title>Draft Genome Sequence of the Archiascomycetous Yeast Saitoella complicata.</title>
        <authorList>
            <person name="Yamauchi K."/>
            <person name="Kondo S."/>
            <person name="Hamamoto M."/>
            <person name="Takahashi Y."/>
            <person name="Ogura Y."/>
            <person name="Hayashi T."/>
            <person name="Nishida H."/>
        </authorList>
    </citation>
    <scope>NUCLEOTIDE SEQUENCE [LARGE SCALE GENOMIC DNA]</scope>
    <source>
        <strain evidence="3 4">NRRL Y-17804</strain>
    </source>
</reference>
<name>A0A0E9NHP7_SAICN</name>
<dbReference type="Proteomes" id="UP000033140">
    <property type="component" value="Unassembled WGS sequence"/>
</dbReference>
<feature type="compositionally biased region" description="Low complexity" evidence="1">
    <location>
        <begin position="673"/>
        <end position="684"/>
    </location>
</feature>
<feature type="compositionally biased region" description="Low complexity" evidence="1">
    <location>
        <begin position="784"/>
        <end position="798"/>
    </location>
</feature>